<evidence type="ECO:0000256" key="3">
    <source>
        <dbReference type="SAM" id="Coils"/>
    </source>
</evidence>
<dbReference type="InterPro" id="IPR011990">
    <property type="entry name" value="TPR-like_helical_dom_sf"/>
</dbReference>
<sequence length="138" mass="16389">MKLVRHFHKILTLMLFVLILTQCSEKNSGEYVKEGLEHLNHEQYDSARKSFLKAIEKDANNAEGYYGLGGIYNYEKKFEEAEWAFKTVLKIDPTHHNAWYSLGFTYELMGKKDEAEESYKKYRRLKQEIDSLMNQEKH</sequence>
<dbReference type="PROSITE" id="PS50005">
    <property type="entry name" value="TPR"/>
    <property type="match status" value="3"/>
</dbReference>
<reference evidence="4" key="1">
    <citation type="submission" date="2018-05" db="EMBL/GenBank/DDBJ databases">
        <authorList>
            <person name="Lanie J.A."/>
            <person name="Ng W.-L."/>
            <person name="Kazmierczak K.M."/>
            <person name="Andrzejewski T.M."/>
            <person name="Davidsen T.M."/>
            <person name="Wayne K.J."/>
            <person name="Tettelin H."/>
            <person name="Glass J.I."/>
            <person name="Rusch D."/>
            <person name="Podicherti R."/>
            <person name="Tsui H.-C.T."/>
            <person name="Winkler M.E."/>
        </authorList>
    </citation>
    <scope>NUCLEOTIDE SEQUENCE</scope>
</reference>
<gene>
    <name evidence="4" type="ORF">METZ01_LOCUS108031</name>
</gene>
<keyword evidence="2" id="KW-0802">TPR repeat</keyword>
<dbReference type="Gene3D" id="1.25.40.10">
    <property type="entry name" value="Tetratricopeptide repeat domain"/>
    <property type="match status" value="1"/>
</dbReference>
<keyword evidence="1" id="KW-0677">Repeat</keyword>
<organism evidence="4">
    <name type="scientific">marine metagenome</name>
    <dbReference type="NCBI Taxonomy" id="408172"/>
    <lineage>
        <taxon>unclassified sequences</taxon>
        <taxon>metagenomes</taxon>
        <taxon>ecological metagenomes</taxon>
    </lineage>
</organism>
<evidence type="ECO:0000256" key="1">
    <source>
        <dbReference type="ARBA" id="ARBA00022737"/>
    </source>
</evidence>
<proteinExistence type="predicted"/>
<accession>A0A381WTB9</accession>
<evidence type="ECO:0000313" key="4">
    <source>
        <dbReference type="EMBL" id="SVA55177.1"/>
    </source>
</evidence>
<dbReference type="EMBL" id="UINC01012664">
    <property type="protein sequence ID" value="SVA55177.1"/>
    <property type="molecule type" value="Genomic_DNA"/>
</dbReference>
<keyword evidence="3" id="KW-0175">Coiled coil</keyword>
<protein>
    <submittedName>
        <fullName evidence="4">Uncharacterized protein</fullName>
    </submittedName>
</protein>
<dbReference type="PANTHER" id="PTHR44943">
    <property type="entry name" value="CELLULOSE SYNTHASE OPERON PROTEIN C"/>
    <property type="match status" value="1"/>
</dbReference>
<evidence type="ECO:0000256" key="2">
    <source>
        <dbReference type="ARBA" id="ARBA00022803"/>
    </source>
</evidence>
<dbReference type="SMART" id="SM00028">
    <property type="entry name" value="TPR"/>
    <property type="match status" value="3"/>
</dbReference>
<name>A0A381WTB9_9ZZZZ</name>
<dbReference type="SUPFAM" id="SSF48452">
    <property type="entry name" value="TPR-like"/>
    <property type="match status" value="1"/>
</dbReference>
<dbReference type="AlphaFoldDB" id="A0A381WTB9"/>
<dbReference type="PANTHER" id="PTHR44943:SF4">
    <property type="entry name" value="TPR REPEAT-CONTAINING PROTEIN MJ0798"/>
    <property type="match status" value="1"/>
</dbReference>
<feature type="coiled-coil region" evidence="3">
    <location>
        <begin position="108"/>
        <end position="135"/>
    </location>
</feature>
<dbReference type="InterPro" id="IPR051685">
    <property type="entry name" value="Ycf3/AcsC/BcsC/TPR_MFPF"/>
</dbReference>
<dbReference type="InterPro" id="IPR019734">
    <property type="entry name" value="TPR_rpt"/>
</dbReference>
<dbReference type="Pfam" id="PF13431">
    <property type="entry name" value="TPR_17"/>
    <property type="match status" value="1"/>
</dbReference>